<keyword evidence="5" id="KW-0547">Nucleotide-binding</keyword>
<evidence type="ECO:0000256" key="6">
    <source>
        <dbReference type="SAM" id="Phobius"/>
    </source>
</evidence>
<gene>
    <name evidence="9" type="ORF">ILEXP_LOCUS54439</name>
</gene>
<dbReference type="PANTHER" id="PTHR32401:SF49">
    <property type="entry name" value="OS10G0129200 PROTEIN"/>
    <property type="match status" value="1"/>
</dbReference>
<keyword evidence="5" id="KW-0067">ATP-binding</keyword>
<dbReference type="InterPro" id="IPR011009">
    <property type="entry name" value="Kinase-like_dom_sf"/>
</dbReference>
<evidence type="ECO:0000256" key="1">
    <source>
        <dbReference type="ARBA" id="ARBA00007606"/>
    </source>
</evidence>
<evidence type="ECO:0000259" key="8">
    <source>
        <dbReference type="PROSITE" id="PS50011"/>
    </source>
</evidence>
<dbReference type="InterPro" id="IPR017441">
    <property type="entry name" value="Protein_kinase_ATP_BS"/>
</dbReference>
<evidence type="ECO:0000256" key="2">
    <source>
        <dbReference type="ARBA" id="ARBA00008536"/>
    </source>
</evidence>
<evidence type="ECO:0000256" key="7">
    <source>
        <dbReference type="SAM" id="SignalP"/>
    </source>
</evidence>
<dbReference type="SUPFAM" id="SSF56112">
    <property type="entry name" value="Protein kinase-like (PK-like)"/>
    <property type="match status" value="1"/>
</dbReference>
<dbReference type="CDD" id="cd06899">
    <property type="entry name" value="lectin_legume_LecRK_Arcelin_ConA"/>
    <property type="match status" value="1"/>
</dbReference>
<evidence type="ECO:0000256" key="4">
    <source>
        <dbReference type="ARBA" id="ARBA00022734"/>
    </source>
</evidence>
<dbReference type="PROSITE" id="PS50011">
    <property type="entry name" value="PROTEIN_KINASE_DOM"/>
    <property type="match status" value="1"/>
</dbReference>
<dbReference type="PROSITE" id="PS00307">
    <property type="entry name" value="LECTIN_LEGUME_BETA"/>
    <property type="match status" value="1"/>
</dbReference>
<dbReference type="AlphaFoldDB" id="A0ABC8USV5"/>
<evidence type="ECO:0000313" key="10">
    <source>
        <dbReference type="Proteomes" id="UP001642360"/>
    </source>
</evidence>
<protein>
    <recommendedName>
        <fullName evidence="8">Protein kinase domain-containing protein</fullName>
    </recommendedName>
</protein>
<keyword evidence="4" id="KW-0430">Lectin</keyword>
<evidence type="ECO:0000313" key="9">
    <source>
        <dbReference type="EMBL" id="CAK9184146.1"/>
    </source>
</evidence>
<feature type="binding site" evidence="5">
    <location>
        <position position="364"/>
    </location>
    <ligand>
        <name>ATP</name>
        <dbReference type="ChEBI" id="CHEBI:30616"/>
    </ligand>
</feature>
<dbReference type="Pfam" id="PF00139">
    <property type="entry name" value="Lectin_legB"/>
    <property type="match status" value="1"/>
</dbReference>
<dbReference type="InterPro" id="IPR013320">
    <property type="entry name" value="ConA-like_dom_sf"/>
</dbReference>
<dbReference type="GO" id="GO:0005524">
    <property type="term" value="F:ATP binding"/>
    <property type="evidence" value="ECO:0007669"/>
    <property type="project" value="UniProtKB-UniRule"/>
</dbReference>
<dbReference type="Proteomes" id="UP001642360">
    <property type="component" value="Unassembled WGS sequence"/>
</dbReference>
<evidence type="ECO:0000256" key="5">
    <source>
        <dbReference type="PROSITE-ProRule" id="PRU10141"/>
    </source>
</evidence>
<comment type="similarity">
    <text evidence="3">In the C-terminal section; belongs to the protein kinase superfamily. Ser/Thr protein kinase family.</text>
</comment>
<keyword evidence="6" id="KW-1133">Transmembrane helix</keyword>
<feature type="chain" id="PRO_5044758509" description="Protein kinase domain-containing protein" evidence="7">
    <location>
        <begin position="18"/>
        <end position="375"/>
    </location>
</feature>
<feature type="transmembrane region" description="Helical" evidence="6">
    <location>
        <begin position="267"/>
        <end position="291"/>
    </location>
</feature>
<organism evidence="9 10">
    <name type="scientific">Ilex paraguariensis</name>
    <name type="common">yerba mate</name>
    <dbReference type="NCBI Taxonomy" id="185542"/>
    <lineage>
        <taxon>Eukaryota</taxon>
        <taxon>Viridiplantae</taxon>
        <taxon>Streptophyta</taxon>
        <taxon>Embryophyta</taxon>
        <taxon>Tracheophyta</taxon>
        <taxon>Spermatophyta</taxon>
        <taxon>Magnoliopsida</taxon>
        <taxon>eudicotyledons</taxon>
        <taxon>Gunneridae</taxon>
        <taxon>Pentapetalae</taxon>
        <taxon>asterids</taxon>
        <taxon>campanulids</taxon>
        <taxon>Aquifoliales</taxon>
        <taxon>Aquifoliaceae</taxon>
        <taxon>Ilex</taxon>
    </lineage>
</organism>
<keyword evidence="7" id="KW-0732">Signal</keyword>
<name>A0ABC8USV5_9AQUA</name>
<dbReference type="InterPro" id="IPR000719">
    <property type="entry name" value="Prot_kinase_dom"/>
</dbReference>
<sequence length="375" mass="41115">MLMLLTISWLFSQASLSFVESYNFSFPGFDSGSCGNGGNLICMGSVTASNGSLNITMDQPSNENQVGRVLFRYPVLAWPVSFSTTFTARIITNHSKSGDGMAFIMAQDDQPSPSESYGSYLGILDSATQGGVLRQLAVELDTFRNENEEDGNHIAIDTISVTNPVASKSLNSTGINLKSGKDIKIKIDYDGWNKTLYIYVAYSGDPLVNFLNKKIIMKNTVPKYVYVGFTASTGEASETHQVLDWDFTVYELPKKSLKGGVERDDKILLIVVVPVVVVLLIILALALTFALKARRSKRKRSGKNEDLDMLTRNVANAPRIYTYRQLSKATHNFSKANLLGTGGFGSVYKGVISDDTPSTIAVKKINATTKQRTVY</sequence>
<comment type="caution">
    <text evidence="9">The sequence shown here is derived from an EMBL/GenBank/DDBJ whole genome shotgun (WGS) entry which is preliminary data.</text>
</comment>
<dbReference type="InterPro" id="IPR050258">
    <property type="entry name" value="Leguminous_Lectin"/>
</dbReference>
<comment type="similarity">
    <text evidence="2">In the N-terminal section; belongs to the leguminous lectin family.</text>
</comment>
<reference evidence="9 10" key="1">
    <citation type="submission" date="2024-02" db="EMBL/GenBank/DDBJ databases">
        <authorList>
            <person name="Vignale AGUSTIN F."/>
            <person name="Sosa J E."/>
            <person name="Modenutti C."/>
        </authorList>
    </citation>
    <scope>NUCLEOTIDE SEQUENCE [LARGE SCALE GENOMIC DNA]</scope>
</reference>
<comment type="similarity">
    <text evidence="1">Belongs to the leguminous lectin family.</text>
</comment>
<dbReference type="PANTHER" id="PTHR32401">
    <property type="entry name" value="CONCANAVALIN A-LIKE LECTIN FAMILY PROTEIN"/>
    <property type="match status" value="1"/>
</dbReference>
<feature type="domain" description="Protein kinase" evidence="8">
    <location>
        <begin position="333"/>
        <end position="375"/>
    </location>
</feature>
<dbReference type="Gene3D" id="3.30.200.20">
    <property type="entry name" value="Phosphorylase Kinase, domain 1"/>
    <property type="match status" value="1"/>
</dbReference>
<keyword evidence="10" id="KW-1185">Reference proteome</keyword>
<dbReference type="EMBL" id="CAUOFW020008858">
    <property type="protein sequence ID" value="CAK9184146.1"/>
    <property type="molecule type" value="Genomic_DNA"/>
</dbReference>
<proteinExistence type="inferred from homology"/>
<dbReference type="InterPro" id="IPR001220">
    <property type="entry name" value="Legume_lectin_dom"/>
</dbReference>
<evidence type="ECO:0000256" key="3">
    <source>
        <dbReference type="ARBA" id="ARBA00010217"/>
    </source>
</evidence>
<keyword evidence="6" id="KW-0472">Membrane</keyword>
<dbReference type="GO" id="GO:0030246">
    <property type="term" value="F:carbohydrate binding"/>
    <property type="evidence" value="ECO:0007669"/>
    <property type="project" value="UniProtKB-KW"/>
</dbReference>
<dbReference type="InterPro" id="IPR019825">
    <property type="entry name" value="Lectin_legB_Mn/Ca_BS"/>
</dbReference>
<keyword evidence="6" id="KW-0812">Transmembrane</keyword>
<accession>A0ABC8USV5</accession>
<dbReference type="SUPFAM" id="SSF49899">
    <property type="entry name" value="Concanavalin A-like lectins/glucanases"/>
    <property type="match status" value="1"/>
</dbReference>
<dbReference type="Gene3D" id="2.60.120.200">
    <property type="match status" value="1"/>
</dbReference>
<dbReference type="PROSITE" id="PS00107">
    <property type="entry name" value="PROTEIN_KINASE_ATP"/>
    <property type="match status" value="1"/>
</dbReference>
<feature type="signal peptide" evidence="7">
    <location>
        <begin position="1"/>
        <end position="17"/>
    </location>
</feature>